<evidence type="ECO:0000256" key="3">
    <source>
        <dbReference type="ARBA" id="ARBA00022692"/>
    </source>
</evidence>
<dbReference type="EMBL" id="RQTK01000662">
    <property type="protein sequence ID" value="RUS76434.1"/>
    <property type="molecule type" value="Genomic_DNA"/>
</dbReference>
<comment type="caution">
    <text evidence="7">The sequence shown here is derived from an EMBL/GenBank/DDBJ whole genome shotgun (WGS) entry which is preliminary data.</text>
</comment>
<comment type="subcellular location">
    <subcellularLocation>
        <location evidence="1">Membrane</location>
        <topology evidence="1">Multi-pass membrane protein</topology>
    </subcellularLocation>
</comment>
<evidence type="ECO:0000256" key="4">
    <source>
        <dbReference type="ARBA" id="ARBA00022989"/>
    </source>
</evidence>
<reference evidence="7 8" key="1">
    <citation type="submission" date="2019-01" db="EMBL/GenBank/DDBJ databases">
        <title>A draft genome assembly of the solar-powered sea slug Elysia chlorotica.</title>
        <authorList>
            <person name="Cai H."/>
            <person name="Li Q."/>
            <person name="Fang X."/>
            <person name="Li J."/>
            <person name="Curtis N.E."/>
            <person name="Altenburger A."/>
            <person name="Shibata T."/>
            <person name="Feng M."/>
            <person name="Maeda T."/>
            <person name="Schwartz J.A."/>
            <person name="Shigenobu S."/>
            <person name="Lundholm N."/>
            <person name="Nishiyama T."/>
            <person name="Yang H."/>
            <person name="Hasebe M."/>
            <person name="Li S."/>
            <person name="Pierce S.K."/>
            <person name="Wang J."/>
        </authorList>
    </citation>
    <scope>NUCLEOTIDE SEQUENCE [LARGE SCALE GENOMIC DNA]</scope>
    <source>
        <strain evidence="7">EC2010</strain>
        <tissue evidence="7">Whole organism of an adult</tissue>
    </source>
</reference>
<dbReference type="OrthoDB" id="5345392at2759"/>
<evidence type="ECO:0000256" key="5">
    <source>
        <dbReference type="ARBA" id="ARBA00023136"/>
    </source>
</evidence>
<dbReference type="AlphaFoldDB" id="A0A433T4G6"/>
<evidence type="ECO:0000256" key="6">
    <source>
        <dbReference type="RuleBase" id="RU363053"/>
    </source>
</evidence>
<protein>
    <recommendedName>
        <fullName evidence="9">Mpv17-like protein 2</fullName>
    </recommendedName>
</protein>
<evidence type="ECO:0008006" key="9">
    <source>
        <dbReference type="Google" id="ProtNLM"/>
    </source>
</evidence>
<dbReference type="PANTHER" id="PTHR11266">
    <property type="entry name" value="PEROXISOMAL MEMBRANE PROTEIN 2, PXMP2 MPV17"/>
    <property type="match status" value="1"/>
</dbReference>
<organism evidence="7 8">
    <name type="scientific">Elysia chlorotica</name>
    <name type="common">Eastern emerald elysia</name>
    <name type="synonym">Sea slug</name>
    <dbReference type="NCBI Taxonomy" id="188477"/>
    <lineage>
        <taxon>Eukaryota</taxon>
        <taxon>Metazoa</taxon>
        <taxon>Spiralia</taxon>
        <taxon>Lophotrochozoa</taxon>
        <taxon>Mollusca</taxon>
        <taxon>Gastropoda</taxon>
        <taxon>Heterobranchia</taxon>
        <taxon>Euthyneura</taxon>
        <taxon>Panpulmonata</taxon>
        <taxon>Sacoglossa</taxon>
        <taxon>Placobranchoidea</taxon>
        <taxon>Plakobranchidae</taxon>
        <taxon>Elysia</taxon>
    </lineage>
</organism>
<evidence type="ECO:0000313" key="8">
    <source>
        <dbReference type="Proteomes" id="UP000271974"/>
    </source>
</evidence>
<keyword evidence="5 6" id="KW-0472">Membrane</keyword>
<feature type="transmembrane region" description="Helical" evidence="6">
    <location>
        <begin position="116"/>
        <end position="137"/>
    </location>
</feature>
<dbReference type="Proteomes" id="UP000271974">
    <property type="component" value="Unassembled WGS sequence"/>
</dbReference>
<dbReference type="Pfam" id="PF04117">
    <property type="entry name" value="Mpv17_PMP22"/>
    <property type="match status" value="1"/>
</dbReference>
<feature type="transmembrane region" description="Helical" evidence="6">
    <location>
        <begin position="78"/>
        <end position="96"/>
    </location>
</feature>
<keyword evidence="3 6" id="KW-0812">Transmembrane</keyword>
<dbReference type="GO" id="GO:0016020">
    <property type="term" value="C:membrane"/>
    <property type="evidence" value="ECO:0007669"/>
    <property type="project" value="UniProtKB-SubCell"/>
</dbReference>
<comment type="similarity">
    <text evidence="2 6">Belongs to the peroxisomal membrane protein PXMP2/4 family.</text>
</comment>
<accession>A0A433T4G6</accession>
<keyword evidence="4 6" id="KW-1133">Transmembrane helix</keyword>
<gene>
    <name evidence="7" type="ORF">EGW08_015803</name>
</gene>
<evidence type="ECO:0000313" key="7">
    <source>
        <dbReference type="EMBL" id="RUS76434.1"/>
    </source>
</evidence>
<proteinExistence type="inferred from homology"/>
<dbReference type="GO" id="GO:0005739">
    <property type="term" value="C:mitochondrion"/>
    <property type="evidence" value="ECO:0007669"/>
    <property type="project" value="TreeGrafter"/>
</dbReference>
<dbReference type="InterPro" id="IPR007248">
    <property type="entry name" value="Mpv17_PMP22"/>
</dbReference>
<sequence length="254" mass="28503">MHVLKRAALASQKLSIKVRPVVTSVRDGGKLLFSEKLLLYTNTGLSVAISIAGDVMQQNLKSFRLREGSGKKWDKTRTFHMAASGLAVGPVAHYWYLYLDRWFPGRNVASLFKKVALDQLVLSPVYVTMFLVVIGLLEGQSRISMKEEFKVTGVSMIVSDVVVWTPAQTFNFYFVPTRFRVLFDNCISFAMDMWYSYLRFDCHHLHSSSIKGSKTGCNSTGLNDSLHLDTNHAAIEPIDCTEYCQALLPTSSSQ</sequence>
<dbReference type="STRING" id="188477.A0A433T4G6"/>
<dbReference type="GO" id="GO:0061668">
    <property type="term" value="P:mitochondrial ribosome assembly"/>
    <property type="evidence" value="ECO:0007669"/>
    <property type="project" value="TreeGrafter"/>
</dbReference>
<evidence type="ECO:0000256" key="1">
    <source>
        <dbReference type="ARBA" id="ARBA00004141"/>
    </source>
</evidence>
<dbReference type="PANTHER" id="PTHR11266:SF8">
    <property type="entry name" value="MPV17-LIKE PROTEIN 2"/>
    <property type="match status" value="1"/>
</dbReference>
<name>A0A433T4G6_ELYCH</name>
<evidence type="ECO:0000256" key="2">
    <source>
        <dbReference type="ARBA" id="ARBA00006824"/>
    </source>
</evidence>
<keyword evidence="8" id="KW-1185">Reference proteome</keyword>